<evidence type="ECO:0000256" key="13">
    <source>
        <dbReference type="PROSITE-ProRule" id="PRU00325"/>
    </source>
</evidence>
<feature type="compositionally biased region" description="Polar residues" evidence="14">
    <location>
        <begin position="1512"/>
        <end position="1524"/>
    </location>
</feature>
<keyword evidence="5" id="KW-0479">Metal-binding</keyword>
<dbReference type="Gene3D" id="3.30.200.20">
    <property type="entry name" value="Phosphorylase Kinase, domain 1"/>
    <property type="match status" value="1"/>
</dbReference>
<proteinExistence type="inferred from homology"/>
<dbReference type="GO" id="GO:0004674">
    <property type="term" value="F:protein serine/threonine kinase activity"/>
    <property type="evidence" value="ECO:0007669"/>
    <property type="project" value="UniProtKB-KW"/>
</dbReference>
<dbReference type="InterPro" id="IPR008271">
    <property type="entry name" value="Ser/Thr_kinase_AS"/>
</dbReference>
<feature type="compositionally biased region" description="Polar residues" evidence="14">
    <location>
        <begin position="144"/>
        <end position="153"/>
    </location>
</feature>
<dbReference type="InterPro" id="IPR004332">
    <property type="entry name" value="Transposase_MuDR"/>
</dbReference>
<evidence type="ECO:0000256" key="5">
    <source>
        <dbReference type="ARBA" id="ARBA00022723"/>
    </source>
</evidence>
<protein>
    <recommendedName>
        <fullName evidence="2">non-specific serine/threonine protein kinase</fullName>
        <ecNumber evidence="2">2.7.11.1</ecNumber>
    </recommendedName>
</protein>
<dbReference type="PANTHER" id="PTHR45637">
    <property type="entry name" value="FLIPPASE KINASE 1-RELATED"/>
    <property type="match status" value="1"/>
</dbReference>
<dbReference type="InterPro" id="IPR000719">
    <property type="entry name" value="Prot_kinase_dom"/>
</dbReference>
<evidence type="ECO:0000256" key="9">
    <source>
        <dbReference type="ARBA" id="ARBA00022833"/>
    </source>
</evidence>
<keyword evidence="4" id="KW-0808">Transferase</keyword>
<dbReference type="InterPro" id="IPR007527">
    <property type="entry name" value="Znf_SWIM"/>
</dbReference>
<reference evidence="17 18" key="1">
    <citation type="journal article" date="2023" name="Life. Sci Alliance">
        <title>Evolutionary insights into 3D genome organization and epigenetic landscape of Vigna mungo.</title>
        <authorList>
            <person name="Junaid A."/>
            <person name="Singh B."/>
            <person name="Bhatia S."/>
        </authorList>
    </citation>
    <scope>NUCLEOTIDE SEQUENCE [LARGE SCALE GENOMIC DNA]</scope>
    <source>
        <strain evidence="17">Urdbean</strain>
    </source>
</reference>
<keyword evidence="18" id="KW-1185">Reference proteome</keyword>
<dbReference type="FunFam" id="1.10.510.10:FF:000028">
    <property type="entry name" value="serine/threonine-protein kinase D6PK-like"/>
    <property type="match status" value="1"/>
</dbReference>
<dbReference type="Pfam" id="PF00069">
    <property type="entry name" value="Pkinase"/>
    <property type="match status" value="2"/>
</dbReference>
<dbReference type="InterPro" id="IPR011009">
    <property type="entry name" value="Kinase-like_dom_sf"/>
</dbReference>
<feature type="compositionally biased region" description="Basic and acidic residues" evidence="14">
    <location>
        <begin position="884"/>
        <end position="893"/>
    </location>
</feature>
<feature type="region of interest" description="Disordered" evidence="14">
    <location>
        <begin position="121"/>
        <end position="154"/>
    </location>
</feature>
<dbReference type="FunFam" id="3.30.200.20:FF:000032">
    <property type="entry name" value="Serine/threonine-protein kinase D6PK-like"/>
    <property type="match status" value="1"/>
</dbReference>
<sequence length="1524" mass="171158">MDTKTKTLTWVLLQVNAFLQSKAKGLLVLRSYGFGLCGVDRGGTRFLGDFVKEILISESLSVFFLMIPFSWVVFEYVYLKQASCKASNAFLYLVLIKDFLMGSPLNGLDSLAEVQNSISVADHDPPSTSGIPRPSRPPLSTSRNHGASSSQHNYGMKTIHHQKLSYQEADSVERDEMQNMEKQHYNTNGKSEYVSLNKAVESCLGKNISKMETKLSINQPLNASKNCDSSKGIVDGTKSNCQSEITFCPSPQNSFYSEAKESFGNTGVSECVSVDKSVESGEVTNSCEFNESRKTSICRGSTGSDVSDESSTSSLSSALYKPHKANDIRWEAIQAIRARDGVLEMRHFRLLKKLGCGDIGSVYLAELSGTRTCFAMKVMNKTELASRKKLVRSQTEREILQSLDHPFLPTLYTHFETETFSCLVMEFCPGGDLHALRQRQPGKYFSEIAARFYVAEVLLALEYLHMLGVIYRDLKPENVLVREDGHIMLSDFDLSLRCAVSPTLVKSSNSTLETKSSGYCIQPACIEPTCVIQPDCIQPSCFTPRFLSGKSKKEKKLKPKNDVQNQVTPLPELIAEPTNARSMSFVGTHEYLAPEIIKGEGHGSAVDWWTFGIFLYELLFGRTPFKGPANRATLFNVVGQPLKFPESPSVSFAARDLIRGLLVKEPQNRLAYRRGATEIKQHPFFHNVNWALIRCANPPEVPRHAMKALAAEKLPGVKPSGIAFGKKKQTKTIITLRALKEGQNLRGASVVPDRLELLTDDRGVMHMLNIARLNDEVHLYVVHNNMEPDIIEMIDWVDGEVEAEVGSQMKEVEADGDADEVGRGLDEVDVEVELGTQMEEVQGDVDGDAAEVGREMEEAEGEVQPEVGTQREEVQGDVDADAAEADREMKEAEGEGEGDVEAEVGKQSVEEEEVHHAKEAKVHDVHDFELQDVHEDDDGDEGGHDGDEEAGQDAGDEYEDEDENVDDSISEESESLVDVRVECDIRTSKGQPCSPKGECSMTSDNDAVDDVRGLSDIEWVSDKLDRGLNSEDDDATIPKTLFPTFIMPKSLGEYKWEVGTYFTDKKEFTDVIRTYALSNSRNLKLIKNDKKRVTVKCLGANGKCKWYAYCAYMCLEKSWKLRKVIDDHTCSRDFNVKLITTKWLSERMEKTIRENPNIKVMDIREKLSRKWNVAISKNMAFRAKTMAKYSVEGSFKEQFRRLHDYGHEVLQRNPGSTVQIKMFLKGKYGRELLTTVGRDGNEQILPIAYAVVEDLGGEDVASSCTFISDQQKQYPGKDLKRLMWSAATATCPQLRESEMRKIKEINLDAFKYLIAIPPRWSSDQLFEVIHISQFGEQFVVNLDNKDYSCRGWLISGIPCTHAITALKFLNLNAEEYTAHWFRKSAYEETYNNIIHPINGQHIYYLQRKWQCQEGLRKKRRLQPWELKKNDLKLRKCGRKKTCAVCKQLGHNKRCCPQRPVPSSNVPVDQPTQESTVTHVPANQPTQESIVIHVPADQQTKVTAPSTHVPADQPTQESTVLPSHQ</sequence>
<keyword evidence="9" id="KW-0862">Zinc</keyword>
<dbReference type="SMART" id="SM00575">
    <property type="entry name" value="ZnF_PMZ"/>
    <property type="match status" value="1"/>
</dbReference>
<feature type="region of interest" description="Disordered" evidence="14">
    <location>
        <begin position="855"/>
        <end position="978"/>
    </location>
</feature>
<evidence type="ECO:0000256" key="4">
    <source>
        <dbReference type="ARBA" id="ARBA00022679"/>
    </source>
</evidence>
<evidence type="ECO:0000256" key="7">
    <source>
        <dbReference type="ARBA" id="ARBA00022771"/>
    </source>
</evidence>
<dbReference type="GO" id="GO:0005524">
    <property type="term" value="F:ATP binding"/>
    <property type="evidence" value="ECO:0007669"/>
    <property type="project" value="UniProtKB-KW"/>
</dbReference>
<gene>
    <name evidence="17" type="ORF">V8G54_021280</name>
</gene>
<evidence type="ECO:0000256" key="14">
    <source>
        <dbReference type="SAM" id="MobiDB-lite"/>
    </source>
</evidence>
<evidence type="ECO:0000259" key="16">
    <source>
        <dbReference type="PROSITE" id="PS50966"/>
    </source>
</evidence>
<dbReference type="Gene3D" id="1.10.510.10">
    <property type="entry name" value="Transferase(Phosphotransferase) domain 1"/>
    <property type="match status" value="1"/>
</dbReference>
<dbReference type="PROSITE" id="PS00108">
    <property type="entry name" value="PROTEIN_KINASE_ST"/>
    <property type="match status" value="1"/>
</dbReference>
<name>A0AAQ3ND84_VIGMU</name>
<dbReference type="CDD" id="cd05574">
    <property type="entry name" value="STKc_phototropin_like"/>
    <property type="match status" value="1"/>
</dbReference>
<dbReference type="InterPro" id="IPR006564">
    <property type="entry name" value="Znf_PMZ"/>
</dbReference>
<evidence type="ECO:0000256" key="8">
    <source>
        <dbReference type="ARBA" id="ARBA00022777"/>
    </source>
</evidence>
<dbReference type="Proteomes" id="UP001374535">
    <property type="component" value="Chromosome 6"/>
</dbReference>
<keyword evidence="6" id="KW-0547">Nucleotide-binding</keyword>
<feature type="domain" description="SWIM-type" evidence="16">
    <location>
        <begin position="1338"/>
        <end position="1370"/>
    </location>
</feature>
<dbReference type="SUPFAM" id="SSF56112">
    <property type="entry name" value="Protein kinase-like (PK-like)"/>
    <property type="match status" value="1"/>
</dbReference>
<keyword evidence="8" id="KW-0418">Kinase</keyword>
<evidence type="ECO:0000256" key="11">
    <source>
        <dbReference type="ARBA" id="ARBA00047899"/>
    </source>
</evidence>
<keyword evidence="7 13" id="KW-0863">Zinc-finger</keyword>
<dbReference type="EC" id="2.7.11.1" evidence="2"/>
<feature type="compositionally biased region" description="Basic and acidic residues" evidence="14">
    <location>
        <begin position="913"/>
        <end position="933"/>
    </location>
</feature>
<comment type="catalytic activity">
    <reaction evidence="11">
        <text>L-threonyl-[protein] + ATP = O-phospho-L-threonyl-[protein] + ADP + H(+)</text>
        <dbReference type="Rhea" id="RHEA:46608"/>
        <dbReference type="Rhea" id="RHEA-COMP:11060"/>
        <dbReference type="Rhea" id="RHEA-COMP:11605"/>
        <dbReference type="ChEBI" id="CHEBI:15378"/>
        <dbReference type="ChEBI" id="CHEBI:30013"/>
        <dbReference type="ChEBI" id="CHEBI:30616"/>
        <dbReference type="ChEBI" id="CHEBI:61977"/>
        <dbReference type="ChEBI" id="CHEBI:456216"/>
        <dbReference type="EC" id="2.7.11.1"/>
    </reaction>
</comment>
<feature type="domain" description="Protein kinase" evidence="15">
    <location>
        <begin position="348"/>
        <end position="685"/>
    </location>
</feature>
<accession>A0AAQ3ND84</accession>
<feature type="region of interest" description="Disordered" evidence="14">
    <location>
        <begin position="1498"/>
        <end position="1524"/>
    </location>
</feature>
<dbReference type="Pfam" id="PF04434">
    <property type="entry name" value="SWIM"/>
    <property type="match status" value="1"/>
</dbReference>
<dbReference type="EMBL" id="CP144695">
    <property type="protein sequence ID" value="WVZ07934.1"/>
    <property type="molecule type" value="Genomic_DNA"/>
</dbReference>
<keyword evidence="3" id="KW-0723">Serine/threonine-protein kinase</keyword>
<keyword evidence="10" id="KW-0067">ATP-binding</keyword>
<evidence type="ECO:0000256" key="3">
    <source>
        <dbReference type="ARBA" id="ARBA00022527"/>
    </source>
</evidence>
<evidence type="ECO:0000256" key="6">
    <source>
        <dbReference type="ARBA" id="ARBA00022741"/>
    </source>
</evidence>
<comment type="similarity">
    <text evidence="1">Belongs to the protein kinase superfamily. AGC Ser/Thr protein kinase family.</text>
</comment>
<evidence type="ECO:0000259" key="15">
    <source>
        <dbReference type="PROSITE" id="PS50011"/>
    </source>
</evidence>
<dbReference type="GO" id="GO:0008270">
    <property type="term" value="F:zinc ion binding"/>
    <property type="evidence" value="ECO:0007669"/>
    <property type="project" value="UniProtKB-KW"/>
</dbReference>
<evidence type="ECO:0000256" key="1">
    <source>
        <dbReference type="ARBA" id="ARBA00009903"/>
    </source>
</evidence>
<dbReference type="PROSITE" id="PS50966">
    <property type="entry name" value="ZF_SWIM"/>
    <property type="match status" value="1"/>
</dbReference>
<dbReference type="PROSITE" id="PS50011">
    <property type="entry name" value="PROTEIN_KINASE_DOM"/>
    <property type="match status" value="1"/>
</dbReference>
<evidence type="ECO:0000256" key="2">
    <source>
        <dbReference type="ARBA" id="ARBA00012513"/>
    </source>
</evidence>
<comment type="catalytic activity">
    <reaction evidence="12">
        <text>L-seryl-[protein] + ATP = O-phospho-L-seryl-[protein] + ADP + H(+)</text>
        <dbReference type="Rhea" id="RHEA:17989"/>
        <dbReference type="Rhea" id="RHEA-COMP:9863"/>
        <dbReference type="Rhea" id="RHEA-COMP:11604"/>
        <dbReference type="ChEBI" id="CHEBI:15378"/>
        <dbReference type="ChEBI" id="CHEBI:29999"/>
        <dbReference type="ChEBI" id="CHEBI:30616"/>
        <dbReference type="ChEBI" id="CHEBI:83421"/>
        <dbReference type="ChEBI" id="CHEBI:456216"/>
        <dbReference type="EC" id="2.7.11.1"/>
    </reaction>
</comment>
<evidence type="ECO:0000256" key="12">
    <source>
        <dbReference type="ARBA" id="ARBA00048679"/>
    </source>
</evidence>
<organism evidence="17 18">
    <name type="scientific">Vigna mungo</name>
    <name type="common">Black gram</name>
    <name type="synonym">Phaseolus mungo</name>
    <dbReference type="NCBI Taxonomy" id="3915"/>
    <lineage>
        <taxon>Eukaryota</taxon>
        <taxon>Viridiplantae</taxon>
        <taxon>Streptophyta</taxon>
        <taxon>Embryophyta</taxon>
        <taxon>Tracheophyta</taxon>
        <taxon>Spermatophyta</taxon>
        <taxon>Magnoliopsida</taxon>
        <taxon>eudicotyledons</taxon>
        <taxon>Gunneridae</taxon>
        <taxon>Pentapetalae</taxon>
        <taxon>rosids</taxon>
        <taxon>fabids</taxon>
        <taxon>Fabales</taxon>
        <taxon>Fabaceae</taxon>
        <taxon>Papilionoideae</taxon>
        <taxon>50 kb inversion clade</taxon>
        <taxon>NPAAA clade</taxon>
        <taxon>indigoferoid/millettioid clade</taxon>
        <taxon>Phaseoleae</taxon>
        <taxon>Vigna</taxon>
    </lineage>
</organism>
<evidence type="ECO:0000256" key="10">
    <source>
        <dbReference type="ARBA" id="ARBA00022840"/>
    </source>
</evidence>
<evidence type="ECO:0000313" key="17">
    <source>
        <dbReference type="EMBL" id="WVZ07934.1"/>
    </source>
</evidence>
<evidence type="ECO:0000313" key="18">
    <source>
        <dbReference type="Proteomes" id="UP001374535"/>
    </source>
</evidence>
<dbReference type="SMART" id="SM00220">
    <property type="entry name" value="S_TKc"/>
    <property type="match status" value="1"/>
</dbReference>
<dbReference type="FunFam" id="1.10.510.10:FF:000020">
    <property type="entry name" value="serine/threonine-protein kinase D6PK-like"/>
    <property type="match status" value="1"/>
</dbReference>
<feature type="compositionally biased region" description="Acidic residues" evidence="14">
    <location>
        <begin position="934"/>
        <end position="975"/>
    </location>
</feature>
<dbReference type="Pfam" id="PF03108">
    <property type="entry name" value="DBD_Tnp_Mut"/>
    <property type="match status" value="1"/>
</dbReference>